<evidence type="ECO:0000256" key="6">
    <source>
        <dbReference type="SAM" id="MobiDB-lite"/>
    </source>
</evidence>
<feature type="transmembrane region" description="Helical" evidence="7">
    <location>
        <begin position="106"/>
        <end position="125"/>
    </location>
</feature>
<keyword evidence="5 7" id="KW-0472">Membrane</keyword>
<sequence>MAKNTATGDGPSRKAPDRPTRLGRDAWWGVAKRTAREFRDDNLVDWAAALTYYGVLSVFPALIVAVSLVGLSGQSGTRTLTDNIRQLAPGQLRDVLISMVEGLRGTAPTAGVLAIVALLVALWSASKYVAAFIRAVNAVYDVPEGRPMWKLAPLRVGLTLLMVVLLGASALAVTFTGRLAEQAGRMLGLGSAFVTGWNYAKWPVILLVVIIAVATLYWAAPNVRQAGWRWITPGSALAIVLWIVASAGFAVYVANFGSYNATYGALAGVVIFLVWLWISNLAILLGAELDAELIRARRIAEGAPETVEPFAEPRDTRKFSDEDREEYADAEHSSPEHSRDGHPQDAHSRDGRPHGAHAGGKPAR</sequence>
<keyword evidence="9" id="KW-1185">Reference proteome</keyword>
<evidence type="ECO:0000256" key="5">
    <source>
        <dbReference type="ARBA" id="ARBA00023136"/>
    </source>
</evidence>
<feature type="compositionally biased region" description="Basic and acidic residues" evidence="6">
    <location>
        <begin position="11"/>
        <end position="21"/>
    </location>
</feature>
<evidence type="ECO:0000256" key="4">
    <source>
        <dbReference type="ARBA" id="ARBA00022989"/>
    </source>
</evidence>
<feature type="compositionally biased region" description="Basic and acidic residues" evidence="6">
    <location>
        <begin position="311"/>
        <end position="353"/>
    </location>
</feature>
<evidence type="ECO:0000313" key="8">
    <source>
        <dbReference type="EMBL" id="GAA4105213.1"/>
    </source>
</evidence>
<dbReference type="RefSeq" id="WP_344959051.1">
    <property type="nucleotide sequence ID" value="NZ_BAAAZG010000081.1"/>
</dbReference>
<keyword evidence="4 7" id="KW-1133">Transmembrane helix</keyword>
<evidence type="ECO:0000256" key="7">
    <source>
        <dbReference type="SAM" id="Phobius"/>
    </source>
</evidence>
<dbReference type="InterPro" id="IPR017039">
    <property type="entry name" value="Virul_fac_BrkB"/>
</dbReference>
<evidence type="ECO:0000256" key="1">
    <source>
        <dbReference type="ARBA" id="ARBA00004651"/>
    </source>
</evidence>
<keyword evidence="2" id="KW-1003">Cell membrane</keyword>
<dbReference type="Proteomes" id="UP001500683">
    <property type="component" value="Unassembled WGS sequence"/>
</dbReference>
<dbReference type="PANTHER" id="PTHR30213:SF0">
    <property type="entry name" value="UPF0761 MEMBRANE PROTEIN YIHY"/>
    <property type="match status" value="1"/>
</dbReference>
<dbReference type="NCBIfam" id="TIGR00765">
    <property type="entry name" value="yihY_not_rbn"/>
    <property type="match status" value="1"/>
</dbReference>
<keyword evidence="3 7" id="KW-0812">Transmembrane</keyword>
<comment type="caution">
    <text evidence="8">The sequence shown here is derived from an EMBL/GenBank/DDBJ whole genome shotgun (WGS) entry which is preliminary data.</text>
</comment>
<feature type="transmembrane region" description="Helical" evidence="7">
    <location>
        <begin position="156"/>
        <end position="179"/>
    </location>
</feature>
<protein>
    <submittedName>
        <fullName evidence="8">YihY/virulence factor BrkB family protein</fullName>
    </submittedName>
</protein>
<feature type="transmembrane region" description="Helical" evidence="7">
    <location>
        <begin position="230"/>
        <end position="253"/>
    </location>
</feature>
<dbReference type="Pfam" id="PF03631">
    <property type="entry name" value="Virul_fac_BrkB"/>
    <property type="match status" value="1"/>
</dbReference>
<feature type="region of interest" description="Disordered" evidence="6">
    <location>
        <begin position="305"/>
        <end position="364"/>
    </location>
</feature>
<feature type="transmembrane region" description="Helical" evidence="7">
    <location>
        <begin position="199"/>
        <end position="218"/>
    </location>
</feature>
<evidence type="ECO:0000256" key="3">
    <source>
        <dbReference type="ARBA" id="ARBA00022692"/>
    </source>
</evidence>
<evidence type="ECO:0000313" key="9">
    <source>
        <dbReference type="Proteomes" id="UP001500683"/>
    </source>
</evidence>
<evidence type="ECO:0000256" key="2">
    <source>
        <dbReference type="ARBA" id="ARBA00022475"/>
    </source>
</evidence>
<gene>
    <name evidence="8" type="ORF">GCM10022214_85160</name>
</gene>
<dbReference type="EMBL" id="BAAAZG010000081">
    <property type="protein sequence ID" value="GAA4105213.1"/>
    <property type="molecule type" value="Genomic_DNA"/>
</dbReference>
<name>A0ABP7X653_9ACTN</name>
<feature type="transmembrane region" description="Helical" evidence="7">
    <location>
        <begin position="43"/>
        <end position="71"/>
    </location>
</feature>
<feature type="region of interest" description="Disordered" evidence="6">
    <location>
        <begin position="1"/>
        <end position="21"/>
    </location>
</feature>
<proteinExistence type="predicted"/>
<comment type="subcellular location">
    <subcellularLocation>
        <location evidence="1">Cell membrane</location>
        <topology evidence="1">Multi-pass membrane protein</topology>
    </subcellularLocation>
</comment>
<organism evidence="8 9">
    <name type="scientific">Actinomadura miaoliensis</name>
    <dbReference type="NCBI Taxonomy" id="430685"/>
    <lineage>
        <taxon>Bacteria</taxon>
        <taxon>Bacillati</taxon>
        <taxon>Actinomycetota</taxon>
        <taxon>Actinomycetes</taxon>
        <taxon>Streptosporangiales</taxon>
        <taxon>Thermomonosporaceae</taxon>
        <taxon>Actinomadura</taxon>
    </lineage>
</organism>
<dbReference type="PANTHER" id="PTHR30213">
    <property type="entry name" value="INNER MEMBRANE PROTEIN YHJD"/>
    <property type="match status" value="1"/>
</dbReference>
<accession>A0ABP7X653</accession>
<reference evidence="9" key="1">
    <citation type="journal article" date="2019" name="Int. J. Syst. Evol. Microbiol.">
        <title>The Global Catalogue of Microorganisms (GCM) 10K type strain sequencing project: providing services to taxonomists for standard genome sequencing and annotation.</title>
        <authorList>
            <consortium name="The Broad Institute Genomics Platform"/>
            <consortium name="The Broad Institute Genome Sequencing Center for Infectious Disease"/>
            <person name="Wu L."/>
            <person name="Ma J."/>
        </authorList>
    </citation>
    <scope>NUCLEOTIDE SEQUENCE [LARGE SCALE GENOMIC DNA]</scope>
    <source>
        <strain evidence="9">JCM 16702</strain>
    </source>
</reference>
<feature type="transmembrane region" description="Helical" evidence="7">
    <location>
        <begin position="265"/>
        <end position="287"/>
    </location>
</feature>